<dbReference type="InterPro" id="IPR029058">
    <property type="entry name" value="AB_hydrolase_fold"/>
</dbReference>
<reference evidence="1" key="1">
    <citation type="submission" date="2020-09" db="EMBL/GenBank/DDBJ databases">
        <title>Novel species in genus Aeromicrobium.</title>
        <authorList>
            <person name="Zhang G."/>
        </authorList>
    </citation>
    <scope>NUCLEOTIDE SEQUENCE</scope>
    <source>
        <strain evidence="1">Zg-636</strain>
    </source>
</reference>
<organism evidence="1 2">
    <name type="scientific">Aeromicrobium senzhongii</name>
    <dbReference type="NCBI Taxonomy" id="2663859"/>
    <lineage>
        <taxon>Bacteria</taxon>
        <taxon>Bacillati</taxon>
        <taxon>Actinomycetota</taxon>
        <taxon>Actinomycetes</taxon>
        <taxon>Propionibacteriales</taxon>
        <taxon>Nocardioidaceae</taxon>
        <taxon>Aeromicrobium</taxon>
    </lineage>
</organism>
<dbReference type="Proteomes" id="UP000620591">
    <property type="component" value="Unassembled WGS sequence"/>
</dbReference>
<dbReference type="SUPFAM" id="SSF53474">
    <property type="entry name" value="alpha/beta-Hydrolases"/>
    <property type="match status" value="1"/>
</dbReference>
<gene>
    <name evidence="1" type="ORF">IBG24_04215</name>
</gene>
<dbReference type="AlphaFoldDB" id="A0A8I0K1Z5"/>
<dbReference type="RefSeq" id="WP_187768692.1">
    <property type="nucleotide sequence ID" value="NZ_JACTVM010000001.1"/>
</dbReference>
<dbReference type="Gene3D" id="3.40.50.1820">
    <property type="entry name" value="alpha/beta hydrolase"/>
    <property type="match status" value="1"/>
</dbReference>
<evidence type="ECO:0008006" key="3">
    <source>
        <dbReference type="Google" id="ProtNLM"/>
    </source>
</evidence>
<proteinExistence type="predicted"/>
<protein>
    <recommendedName>
        <fullName evidence="3">Alpha/beta hydrolase</fullName>
    </recommendedName>
</protein>
<name>A0A8I0K1Z5_9ACTN</name>
<evidence type="ECO:0000313" key="1">
    <source>
        <dbReference type="EMBL" id="MBC9225519.1"/>
    </source>
</evidence>
<comment type="caution">
    <text evidence="1">The sequence shown here is derived from an EMBL/GenBank/DDBJ whole genome shotgun (WGS) entry which is preliminary data.</text>
</comment>
<dbReference type="EMBL" id="JACTVM010000001">
    <property type="protein sequence ID" value="MBC9225519.1"/>
    <property type="molecule type" value="Genomic_DNA"/>
</dbReference>
<sequence length="212" mass="22875">MTSILLTSEDPRGILLFAPGAAGDPTRYERLLTSANEAGFIVMSPEHDLDETFSDEVVRERVTALAAGLEGLGHEDLPVVAAGHSLGGCAALCLAGVRPRNSQGAVIDVPREPRVGRVVVLAPATGWFEGRDALDDLSVPITVFIGAKDDVTPPDTAEVLWPAPTWLELRTYEGVGHFDFMWPLPENKVPTPGLDHEEFYERFIADFVTALG</sequence>
<accession>A0A8I0K1Z5</accession>
<evidence type="ECO:0000313" key="2">
    <source>
        <dbReference type="Proteomes" id="UP000620591"/>
    </source>
</evidence>